<organism evidence="1">
    <name type="scientific">Arion vulgaris</name>
    <dbReference type="NCBI Taxonomy" id="1028688"/>
    <lineage>
        <taxon>Eukaryota</taxon>
        <taxon>Metazoa</taxon>
        <taxon>Spiralia</taxon>
        <taxon>Lophotrochozoa</taxon>
        <taxon>Mollusca</taxon>
        <taxon>Gastropoda</taxon>
        <taxon>Heterobranchia</taxon>
        <taxon>Euthyneura</taxon>
        <taxon>Panpulmonata</taxon>
        <taxon>Eupulmonata</taxon>
        <taxon>Stylommatophora</taxon>
        <taxon>Helicina</taxon>
        <taxon>Arionoidea</taxon>
        <taxon>Arionidae</taxon>
        <taxon>Arion</taxon>
    </lineage>
</organism>
<gene>
    <name evidence="1" type="primary">ORF73265</name>
</gene>
<reference evidence="1" key="1">
    <citation type="submission" date="2014-12" db="EMBL/GenBank/DDBJ databases">
        <title>Insight into the proteome of Arion vulgaris.</title>
        <authorList>
            <person name="Aradska J."/>
            <person name="Bulat T."/>
            <person name="Smidak R."/>
            <person name="Sarate P."/>
            <person name="Gangsoo J."/>
            <person name="Sialana F."/>
            <person name="Bilban M."/>
            <person name="Lubec G."/>
        </authorList>
    </citation>
    <scope>NUCLEOTIDE SEQUENCE</scope>
    <source>
        <tissue evidence="1">Skin</tissue>
    </source>
</reference>
<sequence length="77" mass="9396">MVDRRTKSMFSCSVCQCYWLVMCQLTMWSQLSNFMREQQIELTQTYMIYKESNISQLFENTLKFARLFSSYNVQMFK</sequence>
<protein>
    <submittedName>
        <fullName evidence="1">Uncharacterized protein</fullName>
    </submittedName>
</protein>
<dbReference type="AlphaFoldDB" id="A0A0B6ZP80"/>
<accession>A0A0B6ZP80</accession>
<name>A0A0B6ZP80_9EUPU</name>
<dbReference type="EMBL" id="HACG01023342">
    <property type="protein sequence ID" value="CEK70207.1"/>
    <property type="molecule type" value="Transcribed_RNA"/>
</dbReference>
<proteinExistence type="predicted"/>
<evidence type="ECO:0000313" key="1">
    <source>
        <dbReference type="EMBL" id="CEK70207.1"/>
    </source>
</evidence>